<evidence type="ECO:0000313" key="10">
    <source>
        <dbReference type="Proteomes" id="UP001189429"/>
    </source>
</evidence>
<feature type="compositionally biased region" description="Pro residues" evidence="7">
    <location>
        <begin position="31"/>
        <end position="42"/>
    </location>
</feature>
<dbReference type="InterPro" id="IPR041667">
    <property type="entry name" value="Cupin_8"/>
</dbReference>
<feature type="region of interest" description="Disordered" evidence="7">
    <location>
        <begin position="1"/>
        <end position="128"/>
    </location>
</feature>
<dbReference type="EMBL" id="CAUYUJ010017292">
    <property type="protein sequence ID" value="CAK0873535.1"/>
    <property type="molecule type" value="Genomic_DNA"/>
</dbReference>
<dbReference type="PROSITE" id="PS51184">
    <property type="entry name" value="JMJC"/>
    <property type="match status" value="1"/>
</dbReference>
<evidence type="ECO:0000313" key="9">
    <source>
        <dbReference type="EMBL" id="CAK0873535.1"/>
    </source>
</evidence>
<feature type="compositionally biased region" description="Pro residues" evidence="7">
    <location>
        <begin position="97"/>
        <end position="107"/>
    </location>
</feature>
<keyword evidence="3" id="KW-0479">Metal-binding</keyword>
<dbReference type="SMART" id="SM00558">
    <property type="entry name" value="JmjC"/>
    <property type="match status" value="1"/>
</dbReference>
<keyword evidence="10" id="KW-1185">Reference proteome</keyword>
<evidence type="ECO:0000256" key="2">
    <source>
        <dbReference type="ARBA" id="ARBA00004123"/>
    </source>
</evidence>
<feature type="domain" description="JmjC" evidence="8">
    <location>
        <begin position="280"/>
        <end position="429"/>
    </location>
</feature>
<dbReference type="SUPFAM" id="SSF51197">
    <property type="entry name" value="Clavaminate synthase-like"/>
    <property type="match status" value="1"/>
</dbReference>
<protein>
    <recommendedName>
        <fullName evidence="8">JmjC domain-containing protein</fullName>
    </recommendedName>
</protein>
<reference evidence="9" key="1">
    <citation type="submission" date="2023-10" db="EMBL/GenBank/DDBJ databases">
        <authorList>
            <person name="Chen Y."/>
            <person name="Shah S."/>
            <person name="Dougan E. K."/>
            <person name="Thang M."/>
            <person name="Chan C."/>
        </authorList>
    </citation>
    <scope>NUCLEOTIDE SEQUENCE [LARGE SCALE GENOMIC DNA]</scope>
</reference>
<dbReference type="Proteomes" id="UP001189429">
    <property type="component" value="Unassembled WGS sequence"/>
</dbReference>
<organism evidence="9 10">
    <name type="scientific">Prorocentrum cordatum</name>
    <dbReference type="NCBI Taxonomy" id="2364126"/>
    <lineage>
        <taxon>Eukaryota</taxon>
        <taxon>Sar</taxon>
        <taxon>Alveolata</taxon>
        <taxon>Dinophyceae</taxon>
        <taxon>Prorocentrales</taxon>
        <taxon>Prorocentraceae</taxon>
        <taxon>Prorocentrum</taxon>
    </lineage>
</organism>
<dbReference type="PANTHER" id="PTHR12461">
    <property type="entry name" value="HYPOXIA-INDUCIBLE FACTOR 1 ALPHA INHIBITOR-RELATED"/>
    <property type="match status" value="1"/>
</dbReference>
<evidence type="ECO:0000256" key="5">
    <source>
        <dbReference type="ARBA" id="ARBA00023004"/>
    </source>
</evidence>
<dbReference type="PANTHER" id="PTHR12461:SF106">
    <property type="entry name" value="BIFUNCTIONAL PEPTIDASE AND ARGINYL-HYDROXYLASE JMJD5"/>
    <property type="match status" value="1"/>
</dbReference>
<proteinExistence type="predicted"/>
<dbReference type="Gene3D" id="2.60.120.650">
    <property type="entry name" value="Cupin"/>
    <property type="match status" value="1"/>
</dbReference>
<evidence type="ECO:0000256" key="4">
    <source>
        <dbReference type="ARBA" id="ARBA00023002"/>
    </source>
</evidence>
<accession>A0ABN9VJZ4</accession>
<evidence type="ECO:0000256" key="1">
    <source>
        <dbReference type="ARBA" id="ARBA00001954"/>
    </source>
</evidence>
<name>A0ABN9VJZ4_9DINO</name>
<evidence type="ECO:0000256" key="3">
    <source>
        <dbReference type="ARBA" id="ARBA00022723"/>
    </source>
</evidence>
<keyword evidence="5" id="KW-0408">Iron</keyword>
<dbReference type="InterPro" id="IPR003347">
    <property type="entry name" value="JmjC_dom"/>
</dbReference>
<comment type="subcellular location">
    <subcellularLocation>
        <location evidence="2">Nucleus</location>
    </subcellularLocation>
</comment>
<comment type="caution">
    <text evidence="9">The sequence shown here is derived from an EMBL/GenBank/DDBJ whole genome shotgun (WGS) entry which is preliminary data.</text>
</comment>
<feature type="compositionally biased region" description="Low complexity" evidence="7">
    <location>
        <begin position="62"/>
        <end position="79"/>
    </location>
</feature>
<evidence type="ECO:0000259" key="8">
    <source>
        <dbReference type="PROSITE" id="PS51184"/>
    </source>
</evidence>
<gene>
    <name evidence="9" type="ORF">PCOR1329_LOCUS58732</name>
</gene>
<dbReference type="Pfam" id="PF13621">
    <property type="entry name" value="Cupin_8"/>
    <property type="match status" value="1"/>
</dbReference>
<keyword evidence="6" id="KW-0539">Nucleus</keyword>
<sequence>MDSLQQPKGGVKPRLGMQSGRRRRRRGGETPPTPPPPVPPAPDRAGRVRTTGSRRLATQVVPGTPAGDAAVPGAAAQAPARRRHPAACGGPHRARSPPSPGAPPLPRSHPGSGGLSWGGPPAAPMRGRRRARLLAPAVAAALVGADAAQPQRPPRVADGATDFGGGSADAPGHGQPMQENGLPQPVDVVTGDVTWEEFWSRYVRANRPVVLRGHAARQRAFGLWTDAYLAERWGSRAISVELNKSEERGGPTTKMAFRDFLHRIYEDENKDSFYAVIDFENDKSALNDFDMPEPVDCKEVVPQSLTLWMSSGGTSSVLHEDDAENFLMLLAGRKHVMLVHQDQARNIYSHIPRQTGTSPVHQDAVDLEAFPRFANVSWLRGTLEPGDTLYIPHTYWHQVVSSDRNVAVNLWWGHEASGQGVPGPLCASLALSLPALPLCLSLPSGALLNFCVFEFHPEWSLPPPRFLTTFSDGCLGSSSEVCTCSLLSFSGEGKPTRAGPLAFTERPRPVRFLLWARLLNGLARRGGYCGGGFFALYPRFLPVLPLASPRSLSWHCRCSLLSDVHLLTISAPPSPRHLPSDLVGPCFILLRPAQLALGYRTPACVRLLPISDVSSIPRELGS</sequence>
<evidence type="ECO:0000256" key="7">
    <source>
        <dbReference type="SAM" id="MobiDB-lite"/>
    </source>
</evidence>
<comment type="cofactor">
    <cofactor evidence="1">
        <name>Fe(2+)</name>
        <dbReference type="ChEBI" id="CHEBI:29033"/>
    </cofactor>
</comment>
<keyword evidence="4" id="KW-0560">Oxidoreductase</keyword>
<evidence type="ECO:0000256" key="6">
    <source>
        <dbReference type="ARBA" id="ARBA00023242"/>
    </source>
</evidence>
<feature type="region of interest" description="Disordered" evidence="7">
    <location>
        <begin position="145"/>
        <end position="174"/>
    </location>
</feature>